<dbReference type="Gene3D" id="3.90.70.10">
    <property type="entry name" value="Cysteine proteinases"/>
    <property type="match status" value="1"/>
</dbReference>
<feature type="transmembrane region" description="Helical" evidence="9">
    <location>
        <begin position="278"/>
        <end position="305"/>
    </location>
</feature>
<dbReference type="PROSITE" id="PS50990">
    <property type="entry name" value="PEPTIDASE_C39"/>
    <property type="match status" value="1"/>
</dbReference>
<evidence type="ECO:0000313" key="14">
    <source>
        <dbReference type="Proteomes" id="UP000216433"/>
    </source>
</evidence>
<dbReference type="GO" id="GO:0005886">
    <property type="term" value="C:plasma membrane"/>
    <property type="evidence" value="ECO:0007669"/>
    <property type="project" value="UniProtKB-SubCell"/>
</dbReference>
<dbReference type="InterPro" id="IPR017871">
    <property type="entry name" value="ABC_transporter-like_CS"/>
</dbReference>
<evidence type="ECO:0000256" key="5">
    <source>
        <dbReference type="ARBA" id="ARBA00022741"/>
    </source>
</evidence>
<dbReference type="PROSITE" id="PS50893">
    <property type="entry name" value="ABC_TRANSPORTER_2"/>
    <property type="match status" value="1"/>
</dbReference>
<dbReference type="Gene3D" id="1.20.1560.10">
    <property type="entry name" value="ABC transporter type 1, transmembrane domain"/>
    <property type="match status" value="1"/>
</dbReference>
<feature type="transmembrane region" description="Helical" evidence="9">
    <location>
        <begin position="389"/>
        <end position="414"/>
    </location>
</feature>
<feature type="transmembrane region" description="Helical" evidence="9">
    <location>
        <begin position="151"/>
        <end position="176"/>
    </location>
</feature>
<dbReference type="Pfam" id="PF03412">
    <property type="entry name" value="Peptidase_C39"/>
    <property type="match status" value="1"/>
</dbReference>
<keyword evidence="8 9" id="KW-0472">Membrane</keyword>
<feature type="domain" description="ABC transporter" evidence="10">
    <location>
        <begin position="467"/>
        <end position="687"/>
    </location>
</feature>
<gene>
    <name evidence="13" type="ORF">CEK00_10255</name>
</gene>
<reference evidence="13 14" key="1">
    <citation type="submission" date="2017-06" db="EMBL/GenBank/DDBJ databases">
        <title>Genome sequencing and assembly of Stenotrophomonas maltophilia DF07.</title>
        <authorList>
            <person name="Iyer R."/>
        </authorList>
    </citation>
    <scope>NUCLEOTIDE SEQUENCE [LARGE SCALE GENOMIC DNA]</scope>
    <source>
        <strain evidence="13 14">DF07</strain>
    </source>
</reference>
<dbReference type="GO" id="GO:0005524">
    <property type="term" value="F:ATP binding"/>
    <property type="evidence" value="ECO:0007669"/>
    <property type="project" value="UniProtKB-KW"/>
</dbReference>
<dbReference type="InterPro" id="IPR005074">
    <property type="entry name" value="Peptidase_C39"/>
</dbReference>
<dbReference type="PROSITE" id="PS00211">
    <property type="entry name" value="ABC_TRANSPORTER_1"/>
    <property type="match status" value="1"/>
</dbReference>
<accession>A0A270NI33</accession>
<keyword evidence="4 9" id="KW-0812">Transmembrane</keyword>
<dbReference type="GO" id="GO:0016887">
    <property type="term" value="F:ATP hydrolysis activity"/>
    <property type="evidence" value="ECO:0007669"/>
    <property type="project" value="InterPro"/>
</dbReference>
<dbReference type="PROSITE" id="PS50929">
    <property type="entry name" value="ABC_TM1F"/>
    <property type="match status" value="1"/>
</dbReference>
<dbReference type="FunFam" id="3.40.50.300:FF:000299">
    <property type="entry name" value="ABC transporter ATP-binding protein/permease"/>
    <property type="match status" value="1"/>
</dbReference>
<dbReference type="SMART" id="SM00382">
    <property type="entry name" value="AAA"/>
    <property type="match status" value="1"/>
</dbReference>
<dbReference type="InterPro" id="IPR036640">
    <property type="entry name" value="ABC1_TM_sf"/>
</dbReference>
<evidence type="ECO:0000256" key="6">
    <source>
        <dbReference type="ARBA" id="ARBA00022840"/>
    </source>
</evidence>
<dbReference type="SUPFAM" id="SSF90123">
    <property type="entry name" value="ABC transporter transmembrane region"/>
    <property type="match status" value="1"/>
</dbReference>
<keyword evidence="3" id="KW-1003">Cell membrane</keyword>
<dbReference type="Pfam" id="PF00664">
    <property type="entry name" value="ABC_membrane"/>
    <property type="match status" value="1"/>
</dbReference>
<protein>
    <submittedName>
        <fullName evidence="13">ABC transporter</fullName>
    </submittedName>
</protein>
<evidence type="ECO:0000259" key="10">
    <source>
        <dbReference type="PROSITE" id="PS50893"/>
    </source>
</evidence>
<feature type="transmembrane region" description="Helical" evidence="9">
    <location>
        <begin position="188"/>
        <end position="209"/>
    </location>
</feature>
<keyword evidence="5" id="KW-0547">Nucleotide-binding</keyword>
<evidence type="ECO:0000256" key="4">
    <source>
        <dbReference type="ARBA" id="ARBA00022692"/>
    </source>
</evidence>
<feature type="domain" description="Peptidase C39" evidence="12">
    <location>
        <begin position="2"/>
        <end position="121"/>
    </location>
</feature>
<feature type="domain" description="ABC transmembrane type-1" evidence="11">
    <location>
        <begin position="154"/>
        <end position="434"/>
    </location>
</feature>
<evidence type="ECO:0000256" key="7">
    <source>
        <dbReference type="ARBA" id="ARBA00022989"/>
    </source>
</evidence>
<dbReference type="InterPro" id="IPR003593">
    <property type="entry name" value="AAA+_ATPase"/>
</dbReference>
<evidence type="ECO:0000256" key="1">
    <source>
        <dbReference type="ARBA" id="ARBA00004651"/>
    </source>
</evidence>
<keyword evidence="2" id="KW-0813">Transport</keyword>
<comment type="caution">
    <text evidence="13">The sequence shown here is derived from an EMBL/GenBank/DDBJ whole genome shotgun (WGS) entry which is preliminary data.</text>
</comment>
<dbReference type="InterPro" id="IPR011527">
    <property type="entry name" value="ABC1_TM_dom"/>
</dbReference>
<dbReference type="AlphaFoldDB" id="A0A270NI33"/>
<organism evidence="13 14">
    <name type="scientific">Stenotrophomonas maltophilia</name>
    <name type="common">Pseudomonas maltophilia</name>
    <name type="synonym">Xanthomonas maltophilia</name>
    <dbReference type="NCBI Taxonomy" id="40324"/>
    <lineage>
        <taxon>Bacteria</taxon>
        <taxon>Pseudomonadati</taxon>
        <taxon>Pseudomonadota</taxon>
        <taxon>Gammaproteobacteria</taxon>
        <taxon>Lysobacterales</taxon>
        <taxon>Lysobacteraceae</taxon>
        <taxon>Stenotrophomonas</taxon>
        <taxon>Stenotrophomonas maltophilia group</taxon>
    </lineage>
</organism>
<sequence>MQSELAECGLACIAMIARYHGHDVDMLALRRKFPGSLKGVDLARLVEMAAALDLSARALRIELNDLKRVQGPCILHWDLDHFVVLKQATRSGIVIHDPGFGVRSLTWDEASRSFTGIALDVQPSTSFEAISDRVHISIAALVGRVAGIKRALGFIALLALVLEVCVIAAPFYAQWVVDQVLLSADRDLLTVLFVSFILLSLFQVVFFAARSWAVVWFGANLNLQWSGRVFGKLLELPLSWFSRRHVGDVMSRFASMQSIQRTISTQFVEGILDGVMSLAILAILMVYSIKLTAVVVGFFAIYLLLRYGIFGWMRRATEEQVVQAARLQSELMEAVRGAQSIKLNGSYAERRSRFANVLVATTNRDVEVQKIGVIYNSVRQWLIMASRIFIIWIAATQVLDGSFSTGMLVAFVAYADIFATRVSQLIDRIMEWRMLGLHAERVADVVLSEPEADLVTEHAGSIPDFSLQLRSVGFRYAPAEPRVLDGLDLYVEEGESVALVGPSGCGKSTLARIMLGLIQPEDGQVLLGGIDIRHIGLQKYRSFVGAVMQDDQLFAGSIADNIGFFSHSADPERVEQAARLAAVHEDIVRMPMGYGSLVGDMGSALSGGQKQRILLARALYRRPRVLILDEATSHLDVDREAEVNRAIAGLRITRIIVAHRPETIRSADRVIEFPAGVSCGPRRSSRA</sequence>
<dbReference type="GO" id="GO:0034040">
    <property type="term" value="F:ATPase-coupled lipid transmembrane transporter activity"/>
    <property type="evidence" value="ECO:0007669"/>
    <property type="project" value="TreeGrafter"/>
</dbReference>
<dbReference type="InterPro" id="IPR039421">
    <property type="entry name" value="Type_1_exporter"/>
</dbReference>
<proteinExistence type="predicted"/>
<comment type="subcellular location">
    <subcellularLocation>
        <location evidence="1">Cell membrane</location>
        <topology evidence="1">Multi-pass membrane protein</topology>
    </subcellularLocation>
</comment>
<dbReference type="GO" id="GO:0140359">
    <property type="term" value="F:ABC-type transporter activity"/>
    <property type="evidence" value="ECO:0007669"/>
    <property type="project" value="InterPro"/>
</dbReference>
<dbReference type="SUPFAM" id="SSF52540">
    <property type="entry name" value="P-loop containing nucleoside triphosphate hydrolases"/>
    <property type="match status" value="1"/>
</dbReference>
<dbReference type="InterPro" id="IPR003439">
    <property type="entry name" value="ABC_transporter-like_ATP-bd"/>
</dbReference>
<evidence type="ECO:0000259" key="12">
    <source>
        <dbReference type="PROSITE" id="PS50990"/>
    </source>
</evidence>
<keyword evidence="7 9" id="KW-1133">Transmembrane helix</keyword>
<dbReference type="InterPro" id="IPR027417">
    <property type="entry name" value="P-loop_NTPase"/>
</dbReference>
<name>A0A270NI33_STEMA</name>
<dbReference type="EMBL" id="NJGC01000010">
    <property type="protein sequence ID" value="PAM71713.1"/>
    <property type="molecule type" value="Genomic_DNA"/>
</dbReference>
<evidence type="ECO:0000259" key="11">
    <source>
        <dbReference type="PROSITE" id="PS50929"/>
    </source>
</evidence>
<dbReference type="Proteomes" id="UP000216433">
    <property type="component" value="Unassembled WGS sequence"/>
</dbReference>
<dbReference type="CDD" id="cd18567">
    <property type="entry name" value="ABC_6TM_CvaB_RaxB_like"/>
    <property type="match status" value="1"/>
</dbReference>
<dbReference type="Gene3D" id="3.40.50.300">
    <property type="entry name" value="P-loop containing nucleotide triphosphate hydrolases"/>
    <property type="match status" value="1"/>
</dbReference>
<dbReference type="PANTHER" id="PTHR24221">
    <property type="entry name" value="ATP-BINDING CASSETTE SUB-FAMILY B"/>
    <property type="match status" value="1"/>
</dbReference>
<evidence type="ECO:0000256" key="8">
    <source>
        <dbReference type="ARBA" id="ARBA00023136"/>
    </source>
</evidence>
<dbReference type="PANTHER" id="PTHR24221:SF606">
    <property type="entry name" value="COLICIN V SECRETION-PROCESSING ATP-BINDING PROTEIN"/>
    <property type="match status" value="1"/>
</dbReference>
<dbReference type="GO" id="GO:0008233">
    <property type="term" value="F:peptidase activity"/>
    <property type="evidence" value="ECO:0007669"/>
    <property type="project" value="InterPro"/>
</dbReference>
<evidence type="ECO:0000256" key="9">
    <source>
        <dbReference type="SAM" id="Phobius"/>
    </source>
</evidence>
<evidence type="ECO:0000256" key="3">
    <source>
        <dbReference type="ARBA" id="ARBA00022475"/>
    </source>
</evidence>
<dbReference type="RefSeq" id="WP_050562720.1">
    <property type="nucleotide sequence ID" value="NZ_JAEDWV010000027.1"/>
</dbReference>
<dbReference type="GO" id="GO:0006508">
    <property type="term" value="P:proteolysis"/>
    <property type="evidence" value="ECO:0007669"/>
    <property type="project" value="InterPro"/>
</dbReference>
<evidence type="ECO:0000256" key="2">
    <source>
        <dbReference type="ARBA" id="ARBA00022448"/>
    </source>
</evidence>
<dbReference type="Pfam" id="PF00005">
    <property type="entry name" value="ABC_tran"/>
    <property type="match status" value="1"/>
</dbReference>
<keyword evidence="6" id="KW-0067">ATP-binding</keyword>
<evidence type="ECO:0000313" key="13">
    <source>
        <dbReference type="EMBL" id="PAM71713.1"/>
    </source>
</evidence>